<dbReference type="SUPFAM" id="SSF54637">
    <property type="entry name" value="Thioesterase/thiol ester dehydrase-isomerase"/>
    <property type="match status" value="1"/>
</dbReference>
<evidence type="ECO:0000313" key="3">
    <source>
        <dbReference type="Proteomes" id="UP001168380"/>
    </source>
</evidence>
<evidence type="ECO:0000259" key="1">
    <source>
        <dbReference type="Pfam" id="PF22818"/>
    </source>
</evidence>
<evidence type="ECO:0000313" key="2">
    <source>
        <dbReference type="EMBL" id="MDO3383461.1"/>
    </source>
</evidence>
<feature type="domain" description="ApeI dehydratase-like" evidence="1">
    <location>
        <begin position="13"/>
        <end position="109"/>
    </location>
</feature>
<dbReference type="Pfam" id="PF22818">
    <property type="entry name" value="ApeI-like"/>
    <property type="match status" value="1"/>
</dbReference>
<dbReference type="EMBL" id="JAULRT010000062">
    <property type="protein sequence ID" value="MDO3383461.1"/>
    <property type="molecule type" value="Genomic_DNA"/>
</dbReference>
<accession>A0ABT8TH90</accession>
<dbReference type="Proteomes" id="UP001168380">
    <property type="component" value="Unassembled WGS sequence"/>
</dbReference>
<dbReference type="InterPro" id="IPR054545">
    <property type="entry name" value="ApeI-like"/>
</dbReference>
<gene>
    <name evidence="2" type="ORF">QWI16_14870</name>
</gene>
<dbReference type="InterPro" id="IPR029069">
    <property type="entry name" value="HotDog_dom_sf"/>
</dbReference>
<comment type="caution">
    <text evidence="2">The sequence shown here is derived from an EMBL/GenBank/DDBJ whole genome shotgun (WGS) entry which is preliminary data.</text>
</comment>
<organism evidence="2 3">
    <name type="scientific">Gilvimarinus algae</name>
    <dbReference type="NCBI Taxonomy" id="3058037"/>
    <lineage>
        <taxon>Bacteria</taxon>
        <taxon>Pseudomonadati</taxon>
        <taxon>Pseudomonadota</taxon>
        <taxon>Gammaproteobacteria</taxon>
        <taxon>Cellvibrionales</taxon>
        <taxon>Cellvibrionaceae</taxon>
        <taxon>Gilvimarinus</taxon>
    </lineage>
</organism>
<dbReference type="RefSeq" id="WP_302714242.1">
    <property type="nucleotide sequence ID" value="NZ_JAULRT010000062.1"/>
</dbReference>
<protein>
    <recommendedName>
        <fullName evidence="1">ApeI dehydratase-like domain-containing protein</fullName>
    </recommendedName>
</protein>
<dbReference type="PIRSF" id="PIRSF030962">
    <property type="entry name" value="Dehydrase_ECs4332_prd"/>
    <property type="match status" value="1"/>
</dbReference>
<proteinExistence type="predicted"/>
<name>A0ABT8TH90_9GAMM</name>
<keyword evidence="3" id="KW-1185">Reference proteome</keyword>
<dbReference type="InterPro" id="IPR016962">
    <property type="entry name" value="Dehydrase_ECs4332_prd"/>
</dbReference>
<reference evidence="2" key="1">
    <citation type="submission" date="2023-07" db="EMBL/GenBank/DDBJ databases">
        <title>Gilvimarinus algae sp. nov., isolated from the surface of Kelp.</title>
        <authorList>
            <person name="Sun Y.Y."/>
            <person name="Gong Y."/>
            <person name="Du Z.J."/>
        </authorList>
    </citation>
    <scope>NUCLEOTIDE SEQUENCE</scope>
    <source>
        <strain evidence="2">SDUM040014</strain>
    </source>
</reference>
<dbReference type="Gene3D" id="3.10.129.10">
    <property type="entry name" value="Hotdog Thioesterase"/>
    <property type="match status" value="1"/>
</dbReference>
<sequence length="118" mass="13383">MIPLPETIVCRAQSEHRLELEFALTPEHPCFAGHFDGLPVLAAVVQIGWAQALAERYFDRRFVFRALQSNKFQQLIRPPVTLTVELEYRPEKELLTFSYRNARGLCSKGAISVQAAVP</sequence>